<name>A0A1G9I6I3_9PSED</name>
<gene>
    <name evidence="2" type="ORF">SAMN05216189_10861</name>
</gene>
<feature type="region of interest" description="Disordered" evidence="1">
    <location>
        <begin position="199"/>
        <end position="230"/>
    </location>
</feature>
<evidence type="ECO:0000313" key="2">
    <source>
        <dbReference type="EMBL" id="SDL20433.1"/>
    </source>
</evidence>
<proteinExistence type="predicted"/>
<protein>
    <submittedName>
        <fullName evidence="2">Uncharacterized protein</fullName>
    </submittedName>
</protein>
<dbReference type="AlphaFoldDB" id="A0A1G9I6I3"/>
<organism evidence="2 3">
    <name type="scientific">Pseudomonas delhiensis</name>
    <dbReference type="NCBI Taxonomy" id="366289"/>
    <lineage>
        <taxon>Bacteria</taxon>
        <taxon>Pseudomonadati</taxon>
        <taxon>Pseudomonadota</taxon>
        <taxon>Gammaproteobacteria</taxon>
        <taxon>Pseudomonadales</taxon>
        <taxon>Pseudomonadaceae</taxon>
        <taxon>Pseudomonas</taxon>
    </lineage>
</organism>
<feature type="non-terminal residue" evidence="2">
    <location>
        <position position="1"/>
    </location>
</feature>
<evidence type="ECO:0000256" key="1">
    <source>
        <dbReference type="SAM" id="MobiDB-lite"/>
    </source>
</evidence>
<feature type="region of interest" description="Disordered" evidence="1">
    <location>
        <begin position="160"/>
        <end position="181"/>
    </location>
</feature>
<dbReference type="Proteomes" id="UP000199693">
    <property type="component" value="Unassembled WGS sequence"/>
</dbReference>
<sequence length="230" mass="25415">QSRTESAPTTVLPGTVGADSVRDLADNAVGVMRPTGSPGASRFRITPNGPLSRLRGRVREGDGVRVREQARSYEEQCRSCFLDFQRNNRAYRNAPSEGRAKPALRRSCDMDVARAPMGYRDVPSGRASVAGEFVRGARLHRARMSGQAFLVTFCGGGLPPIDKSDSPEGAKQETSTHSVRRATPNPDVFFWGFRIRGNDDELHRPHRTPRRHGQRRITANGYSPYGRAQP</sequence>
<dbReference type="EMBL" id="FNEC01000086">
    <property type="protein sequence ID" value="SDL20433.1"/>
    <property type="molecule type" value="Genomic_DNA"/>
</dbReference>
<evidence type="ECO:0000313" key="3">
    <source>
        <dbReference type="Proteomes" id="UP000199693"/>
    </source>
</evidence>
<feature type="compositionally biased region" description="Basic residues" evidence="1">
    <location>
        <begin position="204"/>
        <end position="215"/>
    </location>
</feature>
<reference evidence="2 3" key="1">
    <citation type="submission" date="2016-10" db="EMBL/GenBank/DDBJ databases">
        <authorList>
            <person name="de Groot N.N."/>
        </authorList>
    </citation>
    <scope>NUCLEOTIDE SEQUENCE [LARGE SCALE GENOMIC DNA]</scope>
    <source>
        <strain evidence="2 3">CCM 7361</strain>
    </source>
</reference>
<feature type="compositionally biased region" description="Basic and acidic residues" evidence="1">
    <location>
        <begin position="162"/>
        <end position="171"/>
    </location>
</feature>
<accession>A0A1G9I6I3</accession>